<dbReference type="EMBL" id="CM007381">
    <property type="protein sequence ID" value="ONK80689.1"/>
    <property type="molecule type" value="Genomic_DNA"/>
</dbReference>
<gene>
    <name evidence="2" type="ORF">A4U43_C01F20640</name>
</gene>
<dbReference type="Gramene" id="ONK80689">
    <property type="protein sequence ID" value="ONK80689"/>
    <property type="gene ID" value="A4U43_C01F20640"/>
</dbReference>
<feature type="region of interest" description="Disordered" evidence="1">
    <location>
        <begin position="128"/>
        <end position="197"/>
    </location>
</feature>
<feature type="compositionally biased region" description="Pro residues" evidence="1">
    <location>
        <begin position="157"/>
        <end position="168"/>
    </location>
</feature>
<dbReference type="Proteomes" id="UP000243459">
    <property type="component" value="Chromosome 1"/>
</dbReference>
<proteinExistence type="predicted"/>
<dbReference type="AlphaFoldDB" id="A0A5P1FUJ9"/>
<name>A0A5P1FUJ9_ASPOF</name>
<evidence type="ECO:0000313" key="3">
    <source>
        <dbReference type="Proteomes" id="UP000243459"/>
    </source>
</evidence>
<protein>
    <submittedName>
        <fullName evidence="2">Uncharacterized protein</fullName>
    </submittedName>
</protein>
<sequence>MKREPLAIEIPESLRYHQISLIPVLPQFTSDSQAEHAVNSVGAHDRRPDSDCVGAPARDSRGQRRRPQVTATPRASRHNAELRAGPIPFAGTILHSLSSSLPMRGLRAHSRRSFERASHHLALSLPARPTIGCPRRRVSPDPQLSLPALTSTLPISSPRPPSSPPPTKSNPHTADPTNHKENIKDEEHFGRVQWRRR</sequence>
<feature type="region of interest" description="Disordered" evidence="1">
    <location>
        <begin position="33"/>
        <end position="83"/>
    </location>
</feature>
<evidence type="ECO:0000313" key="2">
    <source>
        <dbReference type="EMBL" id="ONK80689.1"/>
    </source>
</evidence>
<reference evidence="3" key="1">
    <citation type="journal article" date="2017" name="Nat. Commun.">
        <title>The asparagus genome sheds light on the origin and evolution of a young Y chromosome.</title>
        <authorList>
            <person name="Harkess A."/>
            <person name="Zhou J."/>
            <person name="Xu C."/>
            <person name="Bowers J.E."/>
            <person name="Van der Hulst R."/>
            <person name="Ayyampalayam S."/>
            <person name="Mercati F."/>
            <person name="Riccardi P."/>
            <person name="McKain M.R."/>
            <person name="Kakrana A."/>
            <person name="Tang H."/>
            <person name="Ray J."/>
            <person name="Groenendijk J."/>
            <person name="Arikit S."/>
            <person name="Mathioni S.M."/>
            <person name="Nakano M."/>
            <person name="Shan H."/>
            <person name="Telgmann-Rauber A."/>
            <person name="Kanno A."/>
            <person name="Yue Z."/>
            <person name="Chen H."/>
            <person name="Li W."/>
            <person name="Chen Y."/>
            <person name="Xu X."/>
            <person name="Zhang Y."/>
            <person name="Luo S."/>
            <person name="Chen H."/>
            <person name="Gao J."/>
            <person name="Mao Z."/>
            <person name="Pires J.C."/>
            <person name="Luo M."/>
            <person name="Kudrna D."/>
            <person name="Wing R.A."/>
            <person name="Meyers B.C."/>
            <person name="Yi K."/>
            <person name="Kong H."/>
            <person name="Lavrijsen P."/>
            <person name="Sunseri F."/>
            <person name="Falavigna A."/>
            <person name="Ye Y."/>
            <person name="Leebens-Mack J.H."/>
            <person name="Chen G."/>
        </authorList>
    </citation>
    <scope>NUCLEOTIDE SEQUENCE [LARGE SCALE GENOMIC DNA]</scope>
    <source>
        <strain evidence="3">cv. DH0086</strain>
    </source>
</reference>
<evidence type="ECO:0000256" key="1">
    <source>
        <dbReference type="SAM" id="MobiDB-lite"/>
    </source>
</evidence>
<accession>A0A5P1FUJ9</accession>
<organism evidence="2 3">
    <name type="scientific">Asparagus officinalis</name>
    <name type="common">Garden asparagus</name>
    <dbReference type="NCBI Taxonomy" id="4686"/>
    <lineage>
        <taxon>Eukaryota</taxon>
        <taxon>Viridiplantae</taxon>
        <taxon>Streptophyta</taxon>
        <taxon>Embryophyta</taxon>
        <taxon>Tracheophyta</taxon>
        <taxon>Spermatophyta</taxon>
        <taxon>Magnoliopsida</taxon>
        <taxon>Liliopsida</taxon>
        <taxon>Asparagales</taxon>
        <taxon>Asparagaceae</taxon>
        <taxon>Asparagoideae</taxon>
        <taxon>Asparagus</taxon>
    </lineage>
</organism>
<keyword evidence="3" id="KW-1185">Reference proteome</keyword>
<feature type="compositionally biased region" description="Basic and acidic residues" evidence="1">
    <location>
        <begin position="177"/>
        <end position="190"/>
    </location>
</feature>